<protein>
    <submittedName>
        <fullName evidence="1">Uncharacterized protein</fullName>
    </submittedName>
</protein>
<comment type="caution">
    <text evidence="1">The sequence shown here is derived from an EMBL/GenBank/DDBJ whole genome shotgun (WGS) entry which is preliminary data.</text>
</comment>
<evidence type="ECO:0000313" key="1">
    <source>
        <dbReference type="EMBL" id="KOR76037.1"/>
    </source>
</evidence>
<proteinExistence type="predicted"/>
<gene>
    <name evidence="1" type="ORF">AM231_25675</name>
</gene>
<organism evidence="1 2">
    <name type="scientific">Paenibacillus solani</name>
    <dbReference type="NCBI Taxonomy" id="1705565"/>
    <lineage>
        <taxon>Bacteria</taxon>
        <taxon>Bacillati</taxon>
        <taxon>Bacillota</taxon>
        <taxon>Bacilli</taxon>
        <taxon>Bacillales</taxon>
        <taxon>Paenibacillaceae</taxon>
        <taxon>Paenibacillus</taxon>
    </lineage>
</organism>
<name>A0A0M1N1J5_9BACL</name>
<dbReference type="PATRIC" id="fig|1705565.3.peg.1325"/>
<sequence>MTSLIPLVLPYINVYVVTRCYGGSDHGGWYYRKYACVKSRREFLWDAEWRKQIFLKQFSGLIWGSISAESDGQEVIVRIESRKAASDRIIEPL</sequence>
<keyword evidence="2" id="KW-1185">Reference proteome</keyword>
<dbReference type="AlphaFoldDB" id="A0A0M1N1J5"/>
<evidence type="ECO:0000313" key="2">
    <source>
        <dbReference type="Proteomes" id="UP000036932"/>
    </source>
</evidence>
<dbReference type="Proteomes" id="UP000036932">
    <property type="component" value="Unassembled WGS sequence"/>
</dbReference>
<dbReference type="EMBL" id="LIUT01000008">
    <property type="protein sequence ID" value="KOR76037.1"/>
    <property type="molecule type" value="Genomic_DNA"/>
</dbReference>
<accession>A0A0M1N1J5</accession>
<reference evidence="2" key="1">
    <citation type="submission" date="2015-08" db="EMBL/GenBank/DDBJ databases">
        <title>Genome sequencing project for genomic taxonomy and phylogenomics of Bacillus-like bacteria.</title>
        <authorList>
            <person name="Liu B."/>
            <person name="Wang J."/>
            <person name="Zhu Y."/>
            <person name="Liu G."/>
            <person name="Chen Q."/>
            <person name="Chen Z."/>
            <person name="Lan J."/>
            <person name="Che J."/>
            <person name="Ge C."/>
            <person name="Shi H."/>
            <person name="Pan Z."/>
            <person name="Liu X."/>
        </authorList>
    </citation>
    <scope>NUCLEOTIDE SEQUENCE [LARGE SCALE GENOMIC DNA]</scope>
    <source>
        <strain evidence="2">FJAT-22460</strain>
    </source>
</reference>